<keyword evidence="4" id="KW-0547">Nucleotide-binding</keyword>
<dbReference type="SUPFAM" id="SSF81665">
    <property type="entry name" value="Calcium ATPase, transmembrane domain M"/>
    <property type="match status" value="1"/>
</dbReference>
<keyword evidence="7" id="KW-1278">Translocase</keyword>
<keyword evidence="12" id="KW-1185">Reference proteome</keyword>
<keyword evidence="3" id="KW-0812">Transmembrane</keyword>
<comment type="subcellular location">
    <subcellularLocation>
        <location evidence="1">Endomembrane system</location>
        <topology evidence="1">Multi-pass membrane protein</topology>
    </subcellularLocation>
</comment>
<dbReference type="GO" id="GO:0005524">
    <property type="term" value="F:ATP binding"/>
    <property type="evidence" value="ECO:0007669"/>
    <property type="project" value="UniProtKB-KW"/>
</dbReference>
<dbReference type="Gene3D" id="1.20.1390.10">
    <property type="entry name" value="PWI domain"/>
    <property type="match status" value="1"/>
</dbReference>
<dbReference type="Pfam" id="PF00122">
    <property type="entry name" value="E1-E2_ATPase"/>
    <property type="match status" value="1"/>
</dbReference>
<protein>
    <submittedName>
        <fullName evidence="11">E1-E2 ATPase-domain-containing protein</fullName>
    </submittedName>
</protein>
<dbReference type="FunFam" id="2.70.150.10:FF:000160">
    <property type="entry name" value="Sarcoplasmic/endoplasmic reticulum calcium ATPase 1"/>
    <property type="match status" value="1"/>
</dbReference>
<proteinExistence type="predicted"/>
<dbReference type="Pfam" id="PF13246">
    <property type="entry name" value="Cation_ATPase"/>
    <property type="match status" value="1"/>
</dbReference>
<dbReference type="SUPFAM" id="SSF81653">
    <property type="entry name" value="Calcium ATPase, transduction domain A"/>
    <property type="match status" value="1"/>
</dbReference>
<dbReference type="InterPro" id="IPR023299">
    <property type="entry name" value="ATPase_P-typ_cyto_dom_N"/>
</dbReference>
<evidence type="ECO:0000256" key="9">
    <source>
        <dbReference type="ARBA" id="ARBA00023136"/>
    </source>
</evidence>
<dbReference type="EMBL" id="WIUZ02000013">
    <property type="protein sequence ID" value="KAF9781802.1"/>
    <property type="molecule type" value="Genomic_DNA"/>
</dbReference>
<accession>A0A9P6L4H9</accession>
<dbReference type="Gene3D" id="2.70.150.10">
    <property type="entry name" value="Calcium-transporting ATPase, cytoplasmic transduction domain A"/>
    <property type="match status" value="1"/>
</dbReference>
<comment type="caution">
    <text evidence="11">The sequence shown here is derived from an EMBL/GenBank/DDBJ whole genome shotgun (WGS) entry which is preliminary data.</text>
</comment>
<evidence type="ECO:0000259" key="10">
    <source>
        <dbReference type="Pfam" id="PF00122"/>
    </source>
</evidence>
<evidence type="ECO:0000256" key="4">
    <source>
        <dbReference type="ARBA" id="ARBA00022741"/>
    </source>
</evidence>
<name>A0A9P6L4H9_9AGAM</name>
<dbReference type="Gene3D" id="3.40.1110.10">
    <property type="entry name" value="Calcium-transporting ATPase, cytoplasmic domain N"/>
    <property type="match status" value="2"/>
</dbReference>
<dbReference type="Proteomes" id="UP000736335">
    <property type="component" value="Unassembled WGS sequence"/>
</dbReference>
<dbReference type="AlphaFoldDB" id="A0A9P6L4H9"/>
<evidence type="ECO:0000256" key="3">
    <source>
        <dbReference type="ARBA" id="ARBA00022692"/>
    </source>
</evidence>
<keyword evidence="2" id="KW-0597">Phosphoprotein</keyword>
<evidence type="ECO:0000256" key="6">
    <source>
        <dbReference type="ARBA" id="ARBA00022842"/>
    </source>
</evidence>
<dbReference type="PRINTS" id="PR00119">
    <property type="entry name" value="CATATPASE"/>
</dbReference>
<dbReference type="InterPro" id="IPR023298">
    <property type="entry name" value="ATPase_P-typ_TM_dom_sf"/>
</dbReference>
<keyword evidence="5" id="KW-0067">ATP-binding</keyword>
<evidence type="ECO:0000256" key="5">
    <source>
        <dbReference type="ARBA" id="ARBA00022840"/>
    </source>
</evidence>
<dbReference type="OrthoDB" id="6275295at2759"/>
<keyword evidence="6" id="KW-0460">Magnesium</keyword>
<dbReference type="Gene3D" id="1.20.1110.10">
    <property type="entry name" value="Calcium-transporting ATPase, transmembrane domain"/>
    <property type="match status" value="1"/>
</dbReference>
<evidence type="ECO:0000313" key="12">
    <source>
        <dbReference type="Proteomes" id="UP000736335"/>
    </source>
</evidence>
<dbReference type="GO" id="GO:0012505">
    <property type="term" value="C:endomembrane system"/>
    <property type="evidence" value="ECO:0007669"/>
    <property type="project" value="UniProtKB-SubCell"/>
</dbReference>
<feature type="domain" description="P-type ATPase A" evidence="10">
    <location>
        <begin position="344"/>
        <end position="457"/>
    </location>
</feature>
<evidence type="ECO:0000313" key="11">
    <source>
        <dbReference type="EMBL" id="KAF9781802.1"/>
    </source>
</evidence>
<evidence type="ECO:0000256" key="7">
    <source>
        <dbReference type="ARBA" id="ARBA00022967"/>
    </source>
</evidence>
<dbReference type="SUPFAM" id="SSF81660">
    <property type="entry name" value="Metal cation-transporting ATPase, ATP-binding domain N"/>
    <property type="match status" value="1"/>
</dbReference>
<organism evidence="11 12">
    <name type="scientific">Thelephora terrestris</name>
    <dbReference type="NCBI Taxonomy" id="56493"/>
    <lineage>
        <taxon>Eukaryota</taxon>
        <taxon>Fungi</taxon>
        <taxon>Dikarya</taxon>
        <taxon>Basidiomycota</taxon>
        <taxon>Agaricomycotina</taxon>
        <taxon>Agaricomycetes</taxon>
        <taxon>Thelephorales</taxon>
        <taxon>Thelephoraceae</taxon>
        <taxon>Thelephora</taxon>
    </lineage>
</organism>
<reference evidence="11" key="1">
    <citation type="journal article" date="2020" name="Nat. Commun.">
        <title>Large-scale genome sequencing of mycorrhizal fungi provides insights into the early evolution of symbiotic traits.</title>
        <authorList>
            <person name="Miyauchi S."/>
            <person name="Kiss E."/>
            <person name="Kuo A."/>
            <person name="Drula E."/>
            <person name="Kohler A."/>
            <person name="Sanchez-Garcia M."/>
            <person name="Morin E."/>
            <person name="Andreopoulos B."/>
            <person name="Barry K.W."/>
            <person name="Bonito G."/>
            <person name="Buee M."/>
            <person name="Carver A."/>
            <person name="Chen C."/>
            <person name="Cichocki N."/>
            <person name="Clum A."/>
            <person name="Culley D."/>
            <person name="Crous P.W."/>
            <person name="Fauchery L."/>
            <person name="Girlanda M."/>
            <person name="Hayes R.D."/>
            <person name="Keri Z."/>
            <person name="LaButti K."/>
            <person name="Lipzen A."/>
            <person name="Lombard V."/>
            <person name="Magnuson J."/>
            <person name="Maillard F."/>
            <person name="Murat C."/>
            <person name="Nolan M."/>
            <person name="Ohm R.A."/>
            <person name="Pangilinan J."/>
            <person name="Pereira M.F."/>
            <person name="Perotto S."/>
            <person name="Peter M."/>
            <person name="Pfister S."/>
            <person name="Riley R."/>
            <person name="Sitrit Y."/>
            <person name="Stielow J.B."/>
            <person name="Szollosi G."/>
            <person name="Zifcakova L."/>
            <person name="Stursova M."/>
            <person name="Spatafora J.W."/>
            <person name="Tedersoo L."/>
            <person name="Vaario L.M."/>
            <person name="Yamada A."/>
            <person name="Yan M."/>
            <person name="Wang P."/>
            <person name="Xu J."/>
            <person name="Bruns T."/>
            <person name="Baldrian P."/>
            <person name="Vilgalys R."/>
            <person name="Dunand C."/>
            <person name="Henrissat B."/>
            <person name="Grigoriev I.V."/>
            <person name="Hibbett D."/>
            <person name="Nagy L.G."/>
            <person name="Martin F.M."/>
        </authorList>
    </citation>
    <scope>NUCLEOTIDE SEQUENCE</scope>
    <source>
        <strain evidence="11">UH-Tt-Lm1</strain>
    </source>
</reference>
<keyword evidence="8" id="KW-1133">Transmembrane helix</keyword>
<sequence length="761" mass="83812">MWIASSWTARGHSLTVGFIEAGESPVREKSLAGKTAERKEARRWDEEASFRDTECRYEPWERVGIHPGAYFGRERPVKKAKNRDRIELRSCLDIRDDDERLTLLHRLHWRTMRTSRLAADESADNEPRDLEERMDEMHALGEEQRKAGMLLDDGAPLRLNVSLALAPIAKTENTAKEKTLESVPTEKEALFKGKVIWDGLSDGIIDRNMGPSIKHLMTKHLGVSDDDDLVMFVVEHSKDYEQRLFEGLETPLGAGGRGLPNLQLVYGDKTTRRPPDSFVGAGTRAVQYQLVLNPLASALVSFAFSLVETWEGGSLLGPLDEPLVIFLALLVNATAVIIQETYAQKAIDVLRAGQIAHIHASELVPGDIITVSAGDNIPADCRLLSIPSSTFRVLQVIRTGEGESVSKTTDVVPEITAVKQDVTTLLLSGTTVVNGSTQAIVVSDGQKAAIGDIRKSISSQINKKTPPQRKLDDFGDMLAKIISIICVFVWVINFKNFRDPSHRVAAIPEGLAARRNTRSYERHLSDKTGILTTNQMSVSRVRVNKYTALSISDIFFHIRGNNLKEYPAEGTTFAPHGSVTSLDGQGAEAELRSEPVQRLAQICAVGNDSEVVFNSDRKLYTNVVEPTEAARNALVEKLLSADPVLNQRLSSMSPPKRAPESNLDRRNSVLVPGGEILPMTESLRSNVMDKTLCYASQGLRTLAMAYVDIPDVNSAYHRCQDTNGYARFGRGLAFVALVGMLDPPRPEVRSAVANCRTAGSE</sequence>
<evidence type="ECO:0000256" key="8">
    <source>
        <dbReference type="ARBA" id="ARBA00022989"/>
    </source>
</evidence>
<gene>
    <name evidence="11" type="ORF">BJ322DRAFT_1111722</name>
</gene>
<evidence type="ECO:0000256" key="1">
    <source>
        <dbReference type="ARBA" id="ARBA00004127"/>
    </source>
</evidence>
<dbReference type="InterPro" id="IPR059000">
    <property type="entry name" value="ATPase_P-type_domA"/>
</dbReference>
<evidence type="ECO:0000256" key="2">
    <source>
        <dbReference type="ARBA" id="ARBA00022553"/>
    </source>
</evidence>
<reference evidence="11" key="2">
    <citation type="submission" date="2020-11" db="EMBL/GenBank/DDBJ databases">
        <authorList>
            <consortium name="DOE Joint Genome Institute"/>
            <person name="Kuo A."/>
            <person name="Miyauchi S."/>
            <person name="Kiss E."/>
            <person name="Drula E."/>
            <person name="Kohler A."/>
            <person name="Sanchez-Garcia M."/>
            <person name="Andreopoulos B."/>
            <person name="Barry K.W."/>
            <person name="Bonito G."/>
            <person name="Buee M."/>
            <person name="Carver A."/>
            <person name="Chen C."/>
            <person name="Cichocki N."/>
            <person name="Clum A."/>
            <person name="Culley D."/>
            <person name="Crous P.W."/>
            <person name="Fauchery L."/>
            <person name="Girlanda M."/>
            <person name="Hayes R."/>
            <person name="Keri Z."/>
            <person name="Labutti K."/>
            <person name="Lipzen A."/>
            <person name="Lombard V."/>
            <person name="Magnuson J."/>
            <person name="Maillard F."/>
            <person name="Morin E."/>
            <person name="Murat C."/>
            <person name="Nolan M."/>
            <person name="Ohm R."/>
            <person name="Pangilinan J."/>
            <person name="Pereira M."/>
            <person name="Perotto S."/>
            <person name="Peter M."/>
            <person name="Riley R."/>
            <person name="Sitrit Y."/>
            <person name="Stielow B."/>
            <person name="Szollosi G."/>
            <person name="Zifcakova L."/>
            <person name="Stursova M."/>
            <person name="Spatafora J.W."/>
            <person name="Tedersoo L."/>
            <person name="Vaario L.-M."/>
            <person name="Yamada A."/>
            <person name="Yan M."/>
            <person name="Wang P."/>
            <person name="Xu J."/>
            <person name="Bruns T."/>
            <person name="Baldrian P."/>
            <person name="Vilgalys R."/>
            <person name="Henrissat B."/>
            <person name="Grigoriev I.V."/>
            <person name="Hibbett D."/>
            <person name="Nagy L.G."/>
            <person name="Martin F.M."/>
        </authorList>
    </citation>
    <scope>NUCLEOTIDE SEQUENCE</scope>
    <source>
        <strain evidence="11">UH-Tt-Lm1</strain>
    </source>
</reference>
<dbReference type="PANTHER" id="PTHR42861">
    <property type="entry name" value="CALCIUM-TRANSPORTING ATPASE"/>
    <property type="match status" value="1"/>
</dbReference>
<dbReference type="InterPro" id="IPR008250">
    <property type="entry name" value="ATPase_P-typ_transduc_dom_A_sf"/>
</dbReference>
<keyword evidence="9" id="KW-0472">Membrane</keyword>